<evidence type="ECO:0000313" key="1">
    <source>
        <dbReference type="EMBL" id="BAM40058.1"/>
    </source>
</evidence>
<organism evidence="1 2">
    <name type="scientific">Theileria orientalis strain Shintoku</name>
    <dbReference type="NCBI Taxonomy" id="869250"/>
    <lineage>
        <taxon>Eukaryota</taxon>
        <taxon>Sar</taxon>
        <taxon>Alveolata</taxon>
        <taxon>Apicomplexa</taxon>
        <taxon>Aconoidasida</taxon>
        <taxon>Piroplasmida</taxon>
        <taxon>Theileriidae</taxon>
        <taxon>Theileria</taxon>
    </lineage>
</organism>
<dbReference type="eggNOG" id="ENOG502QXI9">
    <property type="taxonomic scope" value="Eukaryota"/>
</dbReference>
<dbReference type="OrthoDB" id="361448at2759"/>
<dbReference type="VEuPathDB" id="PiroplasmaDB:TOT_020000325"/>
<accession>J4C827</accession>
<dbReference type="KEGG" id="tot:TOT_020000325"/>
<proteinExistence type="predicted"/>
<sequence>MINIYKFLGLSIRGDYLSYSLVFNNRLVNLGSISIKSDNSDYFTKLNTVLSLIKSEIAKEHSTSKDSTTEESWSVGIHHDSIVNRRNTDSNKLYKLCKIKTIVECSSILNFSTSPLTISDSEMCKAIAKVSGSRILNTDDVIKFATGKLSNYLNCNSSLHFNSIATSWATALTLQRRVTRETLVLDDKDALKIQDRLMSDKIINELVSALNSTDSSNGSTNTSTANDSSSNRVFASHDVIMIQLRLRYYHLFRIEERIETANSQACGGLH</sequence>
<dbReference type="Proteomes" id="UP000003786">
    <property type="component" value="Chromosome 2"/>
</dbReference>
<name>J4C827_THEOR</name>
<protein>
    <submittedName>
        <fullName evidence="1">Uncharacterized protein</fullName>
    </submittedName>
</protein>
<dbReference type="EMBL" id="AP011947">
    <property type="protein sequence ID" value="BAM40058.1"/>
    <property type="molecule type" value="Genomic_DNA"/>
</dbReference>
<evidence type="ECO:0000313" key="2">
    <source>
        <dbReference type="Proteomes" id="UP000003786"/>
    </source>
</evidence>
<dbReference type="GeneID" id="20714486"/>
<dbReference type="AlphaFoldDB" id="J4C827"/>
<gene>
    <name evidence="1" type="ORF">TOT_020000325</name>
</gene>
<dbReference type="OMA" id="NVGIYHD"/>
<reference evidence="1 2" key="1">
    <citation type="journal article" date="2012" name="MBio">
        <title>Comparative genome analysis of three eukaryotic parasites with differing abilities to transform leukocytes reveals key mediators of Theileria-induced leukocyte transformation.</title>
        <authorList>
            <person name="Hayashida K."/>
            <person name="Hara Y."/>
            <person name="Abe T."/>
            <person name="Yamasaki C."/>
            <person name="Toyoda A."/>
            <person name="Kosuge T."/>
            <person name="Suzuki Y."/>
            <person name="Sato Y."/>
            <person name="Kawashima S."/>
            <person name="Katayama T."/>
            <person name="Wakaguri H."/>
            <person name="Inoue N."/>
            <person name="Homma K."/>
            <person name="Tada-Umezaki M."/>
            <person name="Yagi Y."/>
            <person name="Fujii Y."/>
            <person name="Habara T."/>
            <person name="Kanehisa M."/>
            <person name="Watanabe H."/>
            <person name="Ito K."/>
            <person name="Gojobori T."/>
            <person name="Sugawara H."/>
            <person name="Imanishi T."/>
            <person name="Weir W."/>
            <person name="Gardner M."/>
            <person name="Pain A."/>
            <person name="Shiels B."/>
            <person name="Hattori M."/>
            <person name="Nene V."/>
            <person name="Sugimoto C."/>
        </authorList>
    </citation>
    <scope>NUCLEOTIDE SEQUENCE [LARGE SCALE GENOMIC DNA]</scope>
    <source>
        <strain evidence="1 2">Shintoku</strain>
    </source>
</reference>
<dbReference type="RefSeq" id="XP_009690359.1">
    <property type="nucleotide sequence ID" value="XM_009692064.1"/>
</dbReference>
<keyword evidence="2" id="KW-1185">Reference proteome</keyword>